<dbReference type="InterPro" id="IPR036412">
    <property type="entry name" value="HAD-like_sf"/>
</dbReference>
<dbReference type="SUPFAM" id="SSF56784">
    <property type="entry name" value="HAD-like"/>
    <property type="match status" value="1"/>
</dbReference>
<dbReference type="InterPro" id="IPR050155">
    <property type="entry name" value="HAD-like_hydrolase_sf"/>
</dbReference>
<dbReference type="CDD" id="cd04302">
    <property type="entry name" value="HAD_5NT"/>
    <property type="match status" value="1"/>
</dbReference>
<dbReference type="EMBL" id="AP025591">
    <property type="protein sequence ID" value="BDG05452.1"/>
    <property type="molecule type" value="Genomic_DNA"/>
</dbReference>
<sequence>MLPAILFDLDGTLTDPRDGIVRSIRHAVERLGIACPPDAALERYIGPPLHESFAELLGPARASEASRAVALYRERYAPVGMYENRVYPGIRELLGSLRAAGHRLIVCTSKPTVFAERIVGHFELAGFFEAIHGSELDGTRTDKRELMAHLLRATGLHGSAAVMVGDRLHDVAAARAHGLRAVGVLWGYGSADELRAAGADALVERPEDVAAAVQRENRSW</sequence>
<organism evidence="1 2">
    <name type="scientific">Anaeromyxobacter oryzae</name>
    <dbReference type="NCBI Taxonomy" id="2918170"/>
    <lineage>
        <taxon>Bacteria</taxon>
        <taxon>Pseudomonadati</taxon>
        <taxon>Myxococcota</taxon>
        <taxon>Myxococcia</taxon>
        <taxon>Myxococcales</taxon>
        <taxon>Cystobacterineae</taxon>
        <taxon>Anaeromyxobacteraceae</taxon>
        <taxon>Anaeromyxobacter</taxon>
    </lineage>
</organism>
<evidence type="ECO:0000313" key="1">
    <source>
        <dbReference type="EMBL" id="BDG05452.1"/>
    </source>
</evidence>
<dbReference type="SFLD" id="SFLDG01129">
    <property type="entry name" value="C1.5:_HAD__Beta-PGM__Phosphata"/>
    <property type="match status" value="1"/>
</dbReference>
<dbReference type="InterPro" id="IPR041492">
    <property type="entry name" value="HAD_2"/>
</dbReference>
<dbReference type="RefSeq" id="WP_248354302.1">
    <property type="nucleotide sequence ID" value="NZ_AP025591.1"/>
</dbReference>
<protein>
    <submittedName>
        <fullName evidence="1">Hydrolase</fullName>
    </submittedName>
</protein>
<dbReference type="InterPro" id="IPR023214">
    <property type="entry name" value="HAD_sf"/>
</dbReference>
<dbReference type="PANTHER" id="PTHR43434">
    <property type="entry name" value="PHOSPHOGLYCOLATE PHOSPHATASE"/>
    <property type="match status" value="1"/>
</dbReference>
<dbReference type="Gene3D" id="3.40.50.1000">
    <property type="entry name" value="HAD superfamily/HAD-like"/>
    <property type="match status" value="1"/>
</dbReference>
<dbReference type="SFLD" id="SFLDS00003">
    <property type="entry name" value="Haloacid_Dehalogenase"/>
    <property type="match status" value="1"/>
</dbReference>
<accession>A0ABM7X129</accession>
<evidence type="ECO:0000313" key="2">
    <source>
        <dbReference type="Proteomes" id="UP001162891"/>
    </source>
</evidence>
<gene>
    <name evidence="1" type="ORF">AMOR_44480</name>
</gene>
<dbReference type="PANTHER" id="PTHR43434:SF20">
    <property type="entry name" value="5'-NUCLEOTIDASE"/>
    <property type="match status" value="1"/>
</dbReference>
<dbReference type="InterPro" id="IPR023198">
    <property type="entry name" value="PGP-like_dom2"/>
</dbReference>
<keyword evidence="1" id="KW-0378">Hydrolase</keyword>
<keyword evidence="2" id="KW-1185">Reference proteome</keyword>
<dbReference type="GO" id="GO:0016787">
    <property type="term" value="F:hydrolase activity"/>
    <property type="evidence" value="ECO:0007669"/>
    <property type="project" value="UniProtKB-KW"/>
</dbReference>
<dbReference type="Gene3D" id="1.10.150.240">
    <property type="entry name" value="Putative phosphatase, domain 2"/>
    <property type="match status" value="1"/>
</dbReference>
<proteinExistence type="predicted"/>
<name>A0ABM7X129_9BACT</name>
<dbReference type="Proteomes" id="UP001162891">
    <property type="component" value="Chromosome"/>
</dbReference>
<dbReference type="Pfam" id="PF13419">
    <property type="entry name" value="HAD_2"/>
    <property type="match status" value="1"/>
</dbReference>
<reference evidence="2" key="1">
    <citation type="journal article" date="2022" name="Int. J. Syst. Evol. Microbiol.">
        <title>Anaeromyxobacter oryzae sp. nov., Anaeromyxobacter diazotrophicus sp. nov. and Anaeromyxobacter paludicola sp. nov., isolated from paddy soils.</title>
        <authorList>
            <person name="Itoh H."/>
            <person name="Xu Z."/>
            <person name="Mise K."/>
            <person name="Masuda Y."/>
            <person name="Ushijima N."/>
            <person name="Hayakawa C."/>
            <person name="Shiratori Y."/>
            <person name="Senoo K."/>
        </authorList>
    </citation>
    <scope>NUCLEOTIDE SEQUENCE [LARGE SCALE GENOMIC DNA]</scope>
    <source>
        <strain evidence="2">Red232</strain>
    </source>
</reference>